<feature type="coiled-coil region" evidence="1">
    <location>
        <begin position="36"/>
        <end position="70"/>
    </location>
</feature>
<protein>
    <recommendedName>
        <fullName evidence="4">DUF4124 domain-containing protein</fullName>
    </recommendedName>
</protein>
<organism evidence="2 3">
    <name type="scientific">Acinetobacter beijerinckii CIP 110307</name>
    <dbReference type="NCBI Taxonomy" id="1217648"/>
    <lineage>
        <taxon>Bacteria</taxon>
        <taxon>Pseudomonadati</taxon>
        <taxon>Pseudomonadota</taxon>
        <taxon>Gammaproteobacteria</taxon>
        <taxon>Moraxellales</taxon>
        <taxon>Moraxellaceae</taxon>
        <taxon>Acinetobacter</taxon>
    </lineage>
</organism>
<sequence>MLSSTCYAVTEVYQCKEKGSVTFQSKPCQGMGKTVAEKLEQEQQAKEKRLAEIQEKERKYQERLKQQEKKPMTFKAFMMKLKSKIF</sequence>
<dbReference type="HOGENOM" id="CLU_167340_0_0_6"/>
<accession>N9EAR9</accession>
<evidence type="ECO:0008006" key="4">
    <source>
        <dbReference type="Google" id="ProtNLM"/>
    </source>
</evidence>
<dbReference type="AlphaFoldDB" id="N9EAR9"/>
<gene>
    <name evidence="2" type="ORF">F933_01805</name>
</gene>
<dbReference type="eggNOG" id="ENOG50307Y1">
    <property type="taxonomic scope" value="Bacteria"/>
</dbReference>
<keyword evidence="3" id="KW-1185">Reference proteome</keyword>
<keyword evidence="1" id="KW-0175">Coiled coil</keyword>
<evidence type="ECO:0000313" key="2">
    <source>
        <dbReference type="EMBL" id="ENW07332.1"/>
    </source>
</evidence>
<name>N9EAR9_9GAMM</name>
<dbReference type="EMBL" id="APQL01000005">
    <property type="protein sequence ID" value="ENW07332.1"/>
    <property type="molecule type" value="Genomic_DNA"/>
</dbReference>
<comment type="caution">
    <text evidence="2">The sequence shown here is derived from an EMBL/GenBank/DDBJ whole genome shotgun (WGS) entry which is preliminary data.</text>
</comment>
<proteinExistence type="predicted"/>
<evidence type="ECO:0000313" key="3">
    <source>
        <dbReference type="Proteomes" id="UP000017670"/>
    </source>
</evidence>
<dbReference type="PATRIC" id="fig|1217648.3.peg.1765"/>
<reference evidence="2 3" key="1">
    <citation type="submission" date="2013-02" db="EMBL/GenBank/DDBJ databases">
        <title>The Genome Sequence of Acinetobacter beijerinckii CIP 110307.</title>
        <authorList>
            <consortium name="The Broad Institute Genome Sequencing Platform"/>
            <consortium name="The Broad Institute Genome Sequencing Center for Infectious Disease"/>
            <person name="Cerqueira G."/>
            <person name="Feldgarden M."/>
            <person name="Courvalin P."/>
            <person name="Perichon B."/>
            <person name="Grillot-Courvalin C."/>
            <person name="Clermont D."/>
            <person name="Rocha E."/>
            <person name="Yoon E.-J."/>
            <person name="Nemec A."/>
            <person name="Walker B."/>
            <person name="Young S.K."/>
            <person name="Zeng Q."/>
            <person name="Gargeya S."/>
            <person name="Fitzgerald M."/>
            <person name="Haas B."/>
            <person name="Abouelleil A."/>
            <person name="Alvarado L."/>
            <person name="Arachchi H.M."/>
            <person name="Berlin A.M."/>
            <person name="Chapman S.B."/>
            <person name="Dewar J."/>
            <person name="Goldberg J."/>
            <person name="Griggs A."/>
            <person name="Gujja S."/>
            <person name="Hansen M."/>
            <person name="Howarth C."/>
            <person name="Imamovic A."/>
            <person name="Larimer J."/>
            <person name="McCowan C."/>
            <person name="Murphy C."/>
            <person name="Neiman D."/>
            <person name="Pearson M."/>
            <person name="Priest M."/>
            <person name="Roberts A."/>
            <person name="Saif S."/>
            <person name="Shea T."/>
            <person name="Sisk P."/>
            <person name="Sykes S."/>
            <person name="Wortman J."/>
            <person name="Nusbaum C."/>
            <person name="Birren B."/>
        </authorList>
    </citation>
    <scope>NUCLEOTIDE SEQUENCE [LARGE SCALE GENOMIC DNA]</scope>
    <source>
        <strain evidence="2 3">CIP 110307</strain>
    </source>
</reference>
<evidence type="ECO:0000256" key="1">
    <source>
        <dbReference type="SAM" id="Coils"/>
    </source>
</evidence>
<dbReference type="Proteomes" id="UP000017670">
    <property type="component" value="Unassembled WGS sequence"/>
</dbReference>